<accession>G9MK35</accession>
<dbReference type="HOGENOM" id="CLU_002639_8_3_1"/>
<feature type="non-terminal residue" evidence="2">
    <location>
        <position position="1"/>
    </location>
</feature>
<reference evidence="2 3" key="1">
    <citation type="journal article" date="2011" name="Genome Biol.">
        <title>Comparative genome sequence analysis underscores mycoparasitism as the ancestral life style of Trichoderma.</title>
        <authorList>
            <person name="Kubicek C.P."/>
            <person name="Herrera-Estrella A."/>
            <person name="Seidl-Seiboth V."/>
            <person name="Martinez D.A."/>
            <person name="Druzhinina I.S."/>
            <person name="Thon M."/>
            <person name="Zeilinger S."/>
            <person name="Casas-Flores S."/>
            <person name="Horwitz B.A."/>
            <person name="Mukherjee P.K."/>
            <person name="Mukherjee M."/>
            <person name="Kredics L."/>
            <person name="Alcaraz L.D."/>
            <person name="Aerts A."/>
            <person name="Antal Z."/>
            <person name="Atanasova L."/>
            <person name="Cervantes-Badillo M.G."/>
            <person name="Challacombe J."/>
            <person name="Chertkov O."/>
            <person name="McCluskey K."/>
            <person name="Coulpier F."/>
            <person name="Deshpande N."/>
            <person name="von Doehren H."/>
            <person name="Ebbole D.J."/>
            <person name="Esquivel-Naranjo E.U."/>
            <person name="Fekete E."/>
            <person name="Flipphi M."/>
            <person name="Glaser F."/>
            <person name="Gomez-Rodriguez E.Y."/>
            <person name="Gruber S."/>
            <person name="Han C."/>
            <person name="Henrissat B."/>
            <person name="Hermosa R."/>
            <person name="Hernandez-Onate M."/>
            <person name="Karaffa L."/>
            <person name="Kosti I."/>
            <person name="Le Crom S."/>
            <person name="Lindquist E."/>
            <person name="Lucas S."/>
            <person name="Luebeck M."/>
            <person name="Luebeck P.S."/>
            <person name="Margeot A."/>
            <person name="Metz B."/>
            <person name="Misra M."/>
            <person name="Nevalainen H."/>
            <person name="Omann M."/>
            <person name="Packer N."/>
            <person name="Perrone G."/>
            <person name="Uresti-Rivera E.E."/>
            <person name="Salamov A."/>
            <person name="Schmoll M."/>
            <person name="Seiboth B."/>
            <person name="Shapiro H."/>
            <person name="Sukno S."/>
            <person name="Tamayo-Ramos J.A."/>
            <person name="Tisch D."/>
            <person name="Wiest A."/>
            <person name="Wilkinson H.H."/>
            <person name="Zhang M."/>
            <person name="Coutinho P.M."/>
            <person name="Kenerley C.M."/>
            <person name="Monte E."/>
            <person name="Baker S.E."/>
            <person name="Grigoriev I.V."/>
        </authorList>
    </citation>
    <scope>NUCLEOTIDE SEQUENCE [LARGE SCALE GENOMIC DNA]</scope>
    <source>
        <strain evidence="3">Gv29-8 / FGSC 10586</strain>
    </source>
</reference>
<dbReference type="PANTHER" id="PTHR33112:SF10">
    <property type="entry name" value="TOL"/>
    <property type="match status" value="1"/>
</dbReference>
<dbReference type="eggNOG" id="ENOG502S8TM">
    <property type="taxonomic scope" value="Eukaryota"/>
</dbReference>
<sequence>IRRCEQDHTQCTRFRSKDSWYPTRLLDVGSKGSSSIVLVRSAQAIHKKEKYMTLSHRWGDSNIPTLTTNTIIPWAQELSIKILPKTFQDFIILAQRLQVRYVWIDSLCIIQQGDDGNDWRIEALTMDQVYMNSYCNVSADWGSPKRGLYFQRDLRMIDKPNIDWRVKRQRNPDVVAVEKCVMVENEFWEDQISRSPLSIRGWVVQERWLCPRNLRFGPREVFFECGQTTLSERFPKAFPKPLLEGDVILKSSFSNLQMLQSPQAALLPATPGTELYTAWGHVLSKYSRCYLTYASDRIVAFSGIAKFFRLLVDDNYVAGLWLRNLASDMMW</sequence>
<dbReference type="EMBL" id="ABDF02000003">
    <property type="protein sequence ID" value="EHK25840.1"/>
    <property type="molecule type" value="Genomic_DNA"/>
</dbReference>
<feature type="domain" description="Heterokaryon incompatibility" evidence="1">
    <location>
        <begin position="51"/>
        <end position="206"/>
    </location>
</feature>
<feature type="non-terminal residue" evidence="2">
    <location>
        <position position="331"/>
    </location>
</feature>
<evidence type="ECO:0000259" key="1">
    <source>
        <dbReference type="Pfam" id="PF06985"/>
    </source>
</evidence>
<dbReference type="PANTHER" id="PTHR33112">
    <property type="entry name" value="DOMAIN PROTEIN, PUTATIVE-RELATED"/>
    <property type="match status" value="1"/>
</dbReference>
<dbReference type="Pfam" id="PF06985">
    <property type="entry name" value="HET"/>
    <property type="match status" value="1"/>
</dbReference>
<proteinExistence type="predicted"/>
<protein>
    <recommendedName>
        <fullName evidence="1">Heterokaryon incompatibility domain-containing protein</fullName>
    </recommendedName>
</protein>
<dbReference type="OMA" id="WECTERD"/>
<dbReference type="RefSeq" id="XP_013960036.1">
    <property type="nucleotide sequence ID" value="XM_014104561.1"/>
</dbReference>
<dbReference type="STRING" id="413071.G9MK35"/>
<evidence type="ECO:0000313" key="3">
    <source>
        <dbReference type="Proteomes" id="UP000007115"/>
    </source>
</evidence>
<dbReference type="AlphaFoldDB" id="G9MK35"/>
<dbReference type="OrthoDB" id="4892393at2759"/>
<organism evidence="2 3">
    <name type="scientific">Hypocrea virens (strain Gv29-8 / FGSC 10586)</name>
    <name type="common">Gliocladium virens</name>
    <name type="synonym">Trichoderma virens</name>
    <dbReference type="NCBI Taxonomy" id="413071"/>
    <lineage>
        <taxon>Eukaryota</taxon>
        <taxon>Fungi</taxon>
        <taxon>Dikarya</taxon>
        <taxon>Ascomycota</taxon>
        <taxon>Pezizomycotina</taxon>
        <taxon>Sordariomycetes</taxon>
        <taxon>Hypocreomycetidae</taxon>
        <taxon>Hypocreales</taxon>
        <taxon>Hypocreaceae</taxon>
        <taxon>Trichoderma</taxon>
    </lineage>
</organism>
<dbReference type="InParanoid" id="G9MK35"/>
<evidence type="ECO:0000313" key="2">
    <source>
        <dbReference type="EMBL" id="EHK25840.1"/>
    </source>
</evidence>
<dbReference type="GeneID" id="25787097"/>
<dbReference type="Proteomes" id="UP000007115">
    <property type="component" value="Unassembled WGS sequence"/>
</dbReference>
<keyword evidence="3" id="KW-1185">Reference proteome</keyword>
<name>G9MK35_HYPVG</name>
<gene>
    <name evidence="2" type="ORF">TRIVIDRAFT_118478</name>
</gene>
<dbReference type="VEuPathDB" id="FungiDB:TRIVIDRAFT_118478"/>
<comment type="caution">
    <text evidence="2">The sequence shown here is derived from an EMBL/GenBank/DDBJ whole genome shotgun (WGS) entry which is preliminary data.</text>
</comment>
<dbReference type="InterPro" id="IPR010730">
    <property type="entry name" value="HET"/>
</dbReference>